<sequence>MEVEKSVTMLHLACESSQGGGIEITAVEMLVNLPALFLSALSSPPPGSPPSLASLCPFAASEAASAGRQLQLEASPLGIALAVRLEPLGLPLPLAPDDASPPPPPLASPHPVFSLLVCIVVPPPPGEPVELRGESVGGVKGLLSPEGRL</sequence>
<evidence type="ECO:0000313" key="2">
    <source>
        <dbReference type="Proteomes" id="UP000314294"/>
    </source>
</evidence>
<proteinExistence type="predicted"/>
<name>A0A4Z2J918_9TELE</name>
<protein>
    <submittedName>
        <fullName evidence="1">Uncharacterized protein</fullName>
    </submittedName>
</protein>
<reference evidence="1 2" key="1">
    <citation type="submission" date="2019-03" db="EMBL/GenBank/DDBJ databases">
        <title>First draft genome of Liparis tanakae, snailfish: a comprehensive survey of snailfish specific genes.</title>
        <authorList>
            <person name="Kim W."/>
            <person name="Song I."/>
            <person name="Jeong J.-H."/>
            <person name="Kim D."/>
            <person name="Kim S."/>
            <person name="Ryu S."/>
            <person name="Song J.Y."/>
            <person name="Lee S.K."/>
        </authorList>
    </citation>
    <scope>NUCLEOTIDE SEQUENCE [LARGE SCALE GENOMIC DNA]</scope>
    <source>
        <tissue evidence="1">Muscle</tissue>
    </source>
</reference>
<dbReference type="AlphaFoldDB" id="A0A4Z2J918"/>
<gene>
    <name evidence="1" type="ORF">EYF80_003605</name>
</gene>
<accession>A0A4Z2J918</accession>
<organism evidence="1 2">
    <name type="scientific">Liparis tanakae</name>
    <name type="common">Tanaka's snailfish</name>
    <dbReference type="NCBI Taxonomy" id="230148"/>
    <lineage>
        <taxon>Eukaryota</taxon>
        <taxon>Metazoa</taxon>
        <taxon>Chordata</taxon>
        <taxon>Craniata</taxon>
        <taxon>Vertebrata</taxon>
        <taxon>Euteleostomi</taxon>
        <taxon>Actinopterygii</taxon>
        <taxon>Neopterygii</taxon>
        <taxon>Teleostei</taxon>
        <taxon>Neoteleostei</taxon>
        <taxon>Acanthomorphata</taxon>
        <taxon>Eupercaria</taxon>
        <taxon>Perciformes</taxon>
        <taxon>Cottioidei</taxon>
        <taxon>Cottales</taxon>
        <taxon>Liparidae</taxon>
        <taxon>Liparis</taxon>
    </lineage>
</organism>
<keyword evidence="2" id="KW-1185">Reference proteome</keyword>
<comment type="caution">
    <text evidence="1">The sequence shown here is derived from an EMBL/GenBank/DDBJ whole genome shotgun (WGS) entry which is preliminary data.</text>
</comment>
<dbReference type="EMBL" id="SRLO01000017">
    <property type="protein sequence ID" value="TNN86188.1"/>
    <property type="molecule type" value="Genomic_DNA"/>
</dbReference>
<evidence type="ECO:0000313" key="1">
    <source>
        <dbReference type="EMBL" id="TNN86188.1"/>
    </source>
</evidence>
<dbReference type="Proteomes" id="UP000314294">
    <property type="component" value="Unassembled WGS sequence"/>
</dbReference>